<dbReference type="AlphaFoldDB" id="A0A3N4HHK2"/>
<dbReference type="OrthoDB" id="3763505at2759"/>
<proteinExistence type="predicted"/>
<protein>
    <submittedName>
        <fullName evidence="1">Uncharacterized protein</fullName>
    </submittedName>
</protein>
<reference evidence="1 2" key="1">
    <citation type="journal article" date="2018" name="Nat. Ecol. Evol.">
        <title>Pezizomycetes genomes reveal the molecular basis of ectomycorrhizal truffle lifestyle.</title>
        <authorList>
            <person name="Murat C."/>
            <person name="Payen T."/>
            <person name="Noel B."/>
            <person name="Kuo A."/>
            <person name="Morin E."/>
            <person name="Chen J."/>
            <person name="Kohler A."/>
            <person name="Krizsan K."/>
            <person name="Balestrini R."/>
            <person name="Da Silva C."/>
            <person name="Montanini B."/>
            <person name="Hainaut M."/>
            <person name="Levati E."/>
            <person name="Barry K.W."/>
            <person name="Belfiori B."/>
            <person name="Cichocki N."/>
            <person name="Clum A."/>
            <person name="Dockter R.B."/>
            <person name="Fauchery L."/>
            <person name="Guy J."/>
            <person name="Iotti M."/>
            <person name="Le Tacon F."/>
            <person name="Lindquist E.A."/>
            <person name="Lipzen A."/>
            <person name="Malagnac F."/>
            <person name="Mello A."/>
            <person name="Molinier V."/>
            <person name="Miyauchi S."/>
            <person name="Poulain J."/>
            <person name="Riccioni C."/>
            <person name="Rubini A."/>
            <person name="Sitrit Y."/>
            <person name="Splivallo R."/>
            <person name="Traeger S."/>
            <person name="Wang M."/>
            <person name="Zifcakova L."/>
            <person name="Wipf D."/>
            <person name="Zambonelli A."/>
            <person name="Paolocci F."/>
            <person name="Nowrousian M."/>
            <person name="Ottonello S."/>
            <person name="Baldrian P."/>
            <person name="Spatafora J.W."/>
            <person name="Henrissat B."/>
            <person name="Nagy L.G."/>
            <person name="Aury J.M."/>
            <person name="Wincker P."/>
            <person name="Grigoriev I.V."/>
            <person name="Bonfante P."/>
            <person name="Martin F.M."/>
        </authorList>
    </citation>
    <scope>NUCLEOTIDE SEQUENCE [LARGE SCALE GENOMIC DNA]</scope>
    <source>
        <strain evidence="1 2">RN42</strain>
    </source>
</reference>
<sequence>QKAYSTKDSRVVTQHSTNLAIRSLTMGERTGSRILFNLWLYVTSSKNETICPFVSCSDTATDGKRSPNQYSCLRTYKTQENPSKIPSHIQSLKSRQTVASILVFSKSFRDIRDSLTYQFTPLDQRCTLLLLLL</sequence>
<evidence type="ECO:0000313" key="2">
    <source>
        <dbReference type="Proteomes" id="UP000275078"/>
    </source>
</evidence>
<name>A0A3N4HHK2_ASCIM</name>
<accession>A0A3N4HHK2</accession>
<gene>
    <name evidence="1" type="ORF">BJ508DRAFT_217698</name>
</gene>
<feature type="non-terminal residue" evidence="1">
    <location>
        <position position="1"/>
    </location>
</feature>
<keyword evidence="2" id="KW-1185">Reference proteome</keyword>
<evidence type="ECO:0000313" key="1">
    <source>
        <dbReference type="EMBL" id="RPA71781.1"/>
    </source>
</evidence>
<dbReference type="Proteomes" id="UP000275078">
    <property type="component" value="Unassembled WGS sequence"/>
</dbReference>
<dbReference type="EMBL" id="ML119900">
    <property type="protein sequence ID" value="RPA71781.1"/>
    <property type="molecule type" value="Genomic_DNA"/>
</dbReference>
<organism evidence="1 2">
    <name type="scientific">Ascobolus immersus RN42</name>
    <dbReference type="NCBI Taxonomy" id="1160509"/>
    <lineage>
        <taxon>Eukaryota</taxon>
        <taxon>Fungi</taxon>
        <taxon>Dikarya</taxon>
        <taxon>Ascomycota</taxon>
        <taxon>Pezizomycotina</taxon>
        <taxon>Pezizomycetes</taxon>
        <taxon>Pezizales</taxon>
        <taxon>Ascobolaceae</taxon>
        <taxon>Ascobolus</taxon>
    </lineage>
</organism>